<feature type="domain" description="Poly(A) RNA polymerase mitochondrial-like central palm" evidence="10">
    <location>
        <begin position="259"/>
        <end position="387"/>
    </location>
</feature>
<dbReference type="PANTHER" id="PTHR12271:SF40">
    <property type="entry name" value="POLY(A) RNA POLYMERASE GLD2"/>
    <property type="match status" value="1"/>
</dbReference>
<comment type="cofactor">
    <cofactor evidence="2">
        <name>Mg(2+)</name>
        <dbReference type="ChEBI" id="CHEBI:18420"/>
    </cofactor>
</comment>
<keyword evidence="6" id="KW-0479">Metal-binding</keyword>
<feature type="region of interest" description="Disordered" evidence="8">
    <location>
        <begin position="1"/>
        <end position="30"/>
    </location>
</feature>
<evidence type="ECO:0000259" key="9">
    <source>
        <dbReference type="Pfam" id="PF03828"/>
    </source>
</evidence>
<dbReference type="SUPFAM" id="SSF81301">
    <property type="entry name" value="Nucleotidyltransferase"/>
    <property type="match status" value="1"/>
</dbReference>
<dbReference type="Pfam" id="PF03828">
    <property type="entry name" value="PAP_assoc"/>
    <property type="match status" value="1"/>
</dbReference>
<evidence type="ECO:0000256" key="3">
    <source>
        <dbReference type="ARBA" id="ARBA00004496"/>
    </source>
</evidence>
<dbReference type="PANTHER" id="PTHR12271">
    <property type="entry name" value="POLY A POLYMERASE CID PAP -RELATED"/>
    <property type="match status" value="1"/>
</dbReference>
<comment type="subcellular location">
    <subcellularLocation>
        <location evidence="3">Cytoplasm</location>
    </subcellularLocation>
</comment>
<dbReference type="Pfam" id="PF22600">
    <property type="entry name" value="MTPAP-like_central"/>
    <property type="match status" value="1"/>
</dbReference>
<gene>
    <name evidence="11" type="ORF">FNF29_05417</name>
</gene>
<proteinExistence type="predicted"/>
<evidence type="ECO:0008006" key="13">
    <source>
        <dbReference type="Google" id="ProtNLM"/>
    </source>
</evidence>
<keyword evidence="7" id="KW-0460">Magnesium</keyword>
<feature type="compositionally biased region" description="Basic residues" evidence="8">
    <location>
        <begin position="12"/>
        <end position="22"/>
    </location>
</feature>
<dbReference type="EMBL" id="VLTN01000036">
    <property type="protein sequence ID" value="KAA0150177.1"/>
    <property type="molecule type" value="Genomic_DNA"/>
</dbReference>
<dbReference type="Gene3D" id="3.30.460.10">
    <property type="entry name" value="Beta Polymerase, domain 2"/>
    <property type="match status" value="1"/>
</dbReference>
<keyword evidence="4" id="KW-0963">Cytoplasm</keyword>
<name>A0A5A8CBV6_CAFRO</name>
<dbReference type="GO" id="GO:0031123">
    <property type="term" value="P:RNA 3'-end processing"/>
    <property type="evidence" value="ECO:0007669"/>
    <property type="project" value="TreeGrafter"/>
</dbReference>
<reference evidence="11 12" key="1">
    <citation type="submission" date="2019-07" db="EMBL/GenBank/DDBJ databases">
        <title>Genomes of Cafeteria roenbergensis.</title>
        <authorList>
            <person name="Fischer M.G."/>
            <person name="Hackl T."/>
            <person name="Roman M."/>
        </authorList>
    </citation>
    <scope>NUCLEOTIDE SEQUENCE [LARGE SCALE GENOMIC DNA]</scope>
    <source>
        <strain evidence="11 12">BVI</strain>
    </source>
</reference>
<dbReference type="InterPro" id="IPR043519">
    <property type="entry name" value="NT_sf"/>
</dbReference>
<organism evidence="11 12">
    <name type="scientific">Cafeteria roenbergensis</name>
    <name type="common">Marine flagellate</name>
    <dbReference type="NCBI Taxonomy" id="33653"/>
    <lineage>
        <taxon>Eukaryota</taxon>
        <taxon>Sar</taxon>
        <taxon>Stramenopiles</taxon>
        <taxon>Bigyra</taxon>
        <taxon>Opalozoa</taxon>
        <taxon>Bicosoecida</taxon>
        <taxon>Cafeteriaceae</taxon>
        <taxon>Cafeteria</taxon>
    </lineage>
</organism>
<evidence type="ECO:0000259" key="10">
    <source>
        <dbReference type="Pfam" id="PF22600"/>
    </source>
</evidence>
<keyword evidence="12" id="KW-1185">Reference proteome</keyword>
<dbReference type="GO" id="GO:0005737">
    <property type="term" value="C:cytoplasm"/>
    <property type="evidence" value="ECO:0007669"/>
    <property type="project" value="UniProtKB-SubCell"/>
</dbReference>
<evidence type="ECO:0000256" key="2">
    <source>
        <dbReference type="ARBA" id="ARBA00001946"/>
    </source>
</evidence>
<evidence type="ECO:0000256" key="7">
    <source>
        <dbReference type="ARBA" id="ARBA00022842"/>
    </source>
</evidence>
<dbReference type="Gene3D" id="1.10.1410.10">
    <property type="match status" value="1"/>
</dbReference>
<evidence type="ECO:0000256" key="8">
    <source>
        <dbReference type="SAM" id="MobiDB-lite"/>
    </source>
</evidence>
<comment type="cofactor">
    <cofactor evidence="1">
        <name>Mn(2+)</name>
        <dbReference type="ChEBI" id="CHEBI:29035"/>
    </cofactor>
</comment>
<evidence type="ECO:0000313" key="12">
    <source>
        <dbReference type="Proteomes" id="UP000323011"/>
    </source>
</evidence>
<comment type="caution">
    <text evidence="11">The sequence shown here is derived from an EMBL/GenBank/DDBJ whole genome shotgun (WGS) entry which is preliminary data.</text>
</comment>
<dbReference type="CDD" id="cd05402">
    <property type="entry name" value="NT_PAP_TUTase"/>
    <property type="match status" value="1"/>
</dbReference>
<dbReference type="GO" id="GO:0016779">
    <property type="term" value="F:nucleotidyltransferase activity"/>
    <property type="evidence" value="ECO:0007669"/>
    <property type="project" value="TreeGrafter"/>
</dbReference>
<protein>
    <recommendedName>
        <fullName evidence="13">PAP-associated domain-containing protein</fullName>
    </recommendedName>
</protein>
<feature type="domain" description="PAP-associated" evidence="9">
    <location>
        <begin position="494"/>
        <end position="546"/>
    </location>
</feature>
<evidence type="ECO:0000256" key="6">
    <source>
        <dbReference type="ARBA" id="ARBA00022723"/>
    </source>
</evidence>
<keyword evidence="5" id="KW-0808">Transferase</keyword>
<evidence type="ECO:0000256" key="4">
    <source>
        <dbReference type="ARBA" id="ARBA00022490"/>
    </source>
</evidence>
<evidence type="ECO:0000256" key="5">
    <source>
        <dbReference type="ARBA" id="ARBA00022679"/>
    </source>
</evidence>
<accession>A0A5A8CBV6</accession>
<evidence type="ECO:0000256" key="1">
    <source>
        <dbReference type="ARBA" id="ARBA00001936"/>
    </source>
</evidence>
<dbReference type="AlphaFoldDB" id="A0A5A8CBV6"/>
<dbReference type="InterPro" id="IPR054708">
    <property type="entry name" value="MTPAP-like_central"/>
</dbReference>
<dbReference type="Proteomes" id="UP000323011">
    <property type="component" value="Unassembled WGS sequence"/>
</dbReference>
<dbReference type="InterPro" id="IPR002058">
    <property type="entry name" value="PAP_assoc"/>
</dbReference>
<dbReference type="SUPFAM" id="SSF81631">
    <property type="entry name" value="PAP/OAS1 substrate-binding domain"/>
    <property type="match status" value="1"/>
</dbReference>
<dbReference type="GO" id="GO:0046872">
    <property type="term" value="F:metal ion binding"/>
    <property type="evidence" value="ECO:0007669"/>
    <property type="project" value="UniProtKB-KW"/>
</dbReference>
<evidence type="ECO:0000313" key="11">
    <source>
        <dbReference type="EMBL" id="KAA0150177.1"/>
    </source>
</evidence>
<sequence>MTWQETPLAAVRAHRSAGKRTPHPGTRGQVGLHCPAVGIMSWDDITDPAIRREFRAWDMRRENLEAALERLLTTRDDALCKIWVAEVQRWAATDGQKDWQARTMALQYVAKTKAEGTFDWARFRCTQVNVQADGLLSLAQLLLQMMDAYKPDPGSYSAYAASAMAAAILVTNIGEVPMYGRFLKGCISLYFPPLLGRLIPPRSPSELDRKDVCVSFSDVRHSALPPTQEELSAAVRREAVSVLAVEGAGTTGLDMAFAELRELASKVFLPSKGVRVAAFGSAVTGLATRGSDVDVVLVGHSGEDSKTADEIRSAKESDKRGDGSSPLIYSLLMELNRSDRVFRLDGHRPHAKVPVLKLTHRPSNTNIDVVCNNVLGVHNSRLLRAYMTFDVLERPLALASIVKLWARRRNINDSTQDTLSSYAYTLMVVFFLQQRGVLPNLQAPGLLRAYEEWRGALLPAVEVNGFELRYCADDDFLAALAKCRVESEKLSMESIGSLVLGFFAYYAGVFDWERYAVSVRLGRPRPREGWEACQPRRMGIEDPFEAERDICATLGKAGKLRGQERIFSELDRARRVLHSHLSGASGAGRAAAALAELLSDEGT</sequence>